<proteinExistence type="predicted"/>
<dbReference type="PROSITE" id="PS51257">
    <property type="entry name" value="PROKAR_LIPOPROTEIN"/>
    <property type="match status" value="1"/>
</dbReference>
<protein>
    <submittedName>
        <fullName evidence="4">ABC transporter substrate-binding protein</fullName>
    </submittedName>
</protein>
<evidence type="ECO:0000313" key="5">
    <source>
        <dbReference type="Proteomes" id="UP000282323"/>
    </source>
</evidence>
<dbReference type="InterPro" id="IPR028081">
    <property type="entry name" value="Leu-bd"/>
</dbReference>
<evidence type="ECO:0000313" key="4">
    <source>
        <dbReference type="EMBL" id="RQG89713.1"/>
    </source>
</evidence>
<dbReference type="InterPro" id="IPR028082">
    <property type="entry name" value="Peripla_BP_I"/>
</dbReference>
<dbReference type="Proteomes" id="UP000282323">
    <property type="component" value="Unassembled WGS sequence"/>
</dbReference>
<dbReference type="InterPro" id="IPR051010">
    <property type="entry name" value="BCAA_transport"/>
</dbReference>
<accession>A0A3N6LL92</accession>
<evidence type="ECO:0000259" key="3">
    <source>
        <dbReference type="Pfam" id="PF13458"/>
    </source>
</evidence>
<feature type="compositionally biased region" description="Acidic residues" evidence="2">
    <location>
        <begin position="28"/>
        <end position="46"/>
    </location>
</feature>
<name>A0A3N6LL92_NATCH</name>
<dbReference type="Pfam" id="PF13458">
    <property type="entry name" value="Peripla_BP_6"/>
    <property type="match status" value="1"/>
</dbReference>
<dbReference type="AlphaFoldDB" id="A0A3N6LL92"/>
<comment type="caution">
    <text evidence="4">The sequence shown here is derived from an EMBL/GenBank/DDBJ whole genome shotgun (WGS) entry which is preliminary data.</text>
</comment>
<organism evidence="4 5">
    <name type="scientific">Natrarchaeobius chitinivorans</name>
    <dbReference type="NCBI Taxonomy" id="1679083"/>
    <lineage>
        <taxon>Archaea</taxon>
        <taxon>Methanobacteriati</taxon>
        <taxon>Methanobacteriota</taxon>
        <taxon>Stenosarchaea group</taxon>
        <taxon>Halobacteria</taxon>
        <taxon>Halobacteriales</taxon>
        <taxon>Natrialbaceae</taxon>
        <taxon>Natrarchaeobius</taxon>
    </lineage>
</organism>
<sequence>MKRISRRDALKITGASGFTVGLAGCIGGDDDDDGDTTDDGTDDGGGTDESPIVIGSLQEFTGAFPRISEENNAGAEWAIEKLNENGGVLDREIELDVEDSGSDPREGDTLFQRFVEEENVSAVIGPVSSDVGVRISQTAEELEVPLFLNRAGDHQILTRDSRYTFRTNLLPGPASIEADAELVQDEGFTQVGAIIADYAWGRAIEDAIAEFIEPLDGVETHIEVAPPGEDDFSPYIRSMPDDLELLIASSHPMGTPTIVSNLIELDQVPEMVTGANEPGENLWDALGEDMVEGNLVDWRLIDPEDDDFVELAEEYNEETGERMTTDIATGYSTVMMIAEAIESAGSAAPGDVADEMREIEYDGLWSAPVSYTEWGELDGARQVYVSFEAEAPDYYPDGEWRLNTEFVTDPLDPLDPDDWD</sequence>
<gene>
    <name evidence="4" type="ORF">EA473_21355</name>
</gene>
<dbReference type="EMBL" id="REGA01000030">
    <property type="protein sequence ID" value="RQG89713.1"/>
    <property type="molecule type" value="Genomic_DNA"/>
</dbReference>
<dbReference type="Gene3D" id="3.40.50.2300">
    <property type="match status" value="2"/>
</dbReference>
<reference evidence="4 5" key="1">
    <citation type="submission" date="2018-10" db="EMBL/GenBank/DDBJ databases">
        <title>Natrarchaeobius chitinivorans gen. nov., sp. nov., and Natrarchaeobius haloalkaliphilus sp. nov., alkaliphilic, chitin-utilizing haloarchaea from hypersaline alkaline lakes.</title>
        <authorList>
            <person name="Sorokin D.Y."/>
            <person name="Elcheninov A.G."/>
            <person name="Kostrikina N.A."/>
            <person name="Bale N.J."/>
            <person name="Sinninghe Damste J.S."/>
            <person name="Khijniak T.V."/>
            <person name="Kublanov I.V."/>
            <person name="Toshchakov S.V."/>
        </authorList>
    </citation>
    <scope>NUCLEOTIDE SEQUENCE [LARGE SCALE GENOMIC DNA]</scope>
    <source>
        <strain evidence="4 5">AArcht4T</strain>
    </source>
</reference>
<keyword evidence="1" id="KW-0732">Signal</keyword>
<keyword evidence="5" id="KW-1185">Reference proteome</keyword>
<evidence type="ECO:0000256" key="1">
    <source>
        <dbReference type="ARBA" id="ARBA00022729"/>
    </source>
</evidence>
<dbReference type="PANTHER" id="PTHR30483:SF6">
    <property type="entry name" value="PERIPLASMIC BINDING PROTEIN OF ABC TRANSPORTER FOR NATURAL AMINO ACIDS"/>
    <property type="match status" value="1"/>
</dbReference>
<feature type="domain" description="Leucine-binding protein" evidence="3">
    <location>
        <begin position="51"/>
        <end position="377"/>
    </location>
</feature>
<dbReference type="SUPFAM" id="SSF53822">
    <property type="entry name" value="Periplasmic binding protein-like I"/>
    <property type="match status" value="1"/>
</dbReference>
<evidence type="ECO:0000256" key="2">
    <source>
        <dbReference type="SAM" id="MobiDB-lite"/>
    </source>
</evidence>
<feature type="region of interest" description="Disordered" evidence="2">
    <location>
        <begin position="27"/>
        <end position="50"/>
    </location>
</feature>
<dbReference type="PANTHER" id="PTHR30483">
    <property type="entry name" value="LEUCINE-SPECIFIC-BINDING PROTEIN"/>
    <property type="match status" value="1"/>
</dbReference>